<evidence type="ECO:0000313" key="2">
    <source>
        <dbReference type="Proteomes" id="UP000280834"/>
    </source>
</evidence>
<protein>
    <submittedName>
        <fullName evidence="3">Secreted protein</fullName>
    </submittedName>
</protein>
<dbReference type="AlphaFoldDB" id="A0A0R3Q365"/>
<dbReference type="EMBL" id="UZAG01000032">
    <property type="protein sequence ID" value="VDO06736.1"/>
    <property type="molecule type" value="Genomic_DNA"/>
</dbReference>
<keyword evidence="2" id="KW-1185">Reference proteome</keyword>
<reference evidence="3" key="1">
    <citation type="submission" date="2017-02" db="UniProtKB">
        <authorList>
            <consortium name="WormBaseParasite"/>
        </authorList>
    </citation>
    <scope>IDENTIFICATION</scope>
</reference>
<organism evidence="3">
    <name type="scientific">Brugia timori</name>
    <dbReference type="NCBI Taxonomy" id="42155"/>
    <lineage>
        <taxon>Eukaryota</taxon>
        <taxon>Metazoa</taxon>
        <taxon>Ecdysozoa</taxon>
        <taxon>Nematoda</taxon>
        <taxon>Chromadorea</taxon>
        <taxon>Rhabditida</taxon>
        <taxon>Spirurina</taxon>
        <taxon>Spiruromorpha</taxon>
        <taxon>Filarioidea</taxon>
        <taxon>Onchocercidae</taxon>
        <taxon>Brugia</taxon>
    </lineage>
</organism>
<evidence type="ECO:0000313" key="3">
    <source>
        <dbReference type="WBParaSite" id="BTMF_0000072701-mRNA-1"/>
    </source>
</evidence>
<reference evidence="1 2" key="2">
    <citation type="submission" date="2018-11" db="EMBL/GenBank/DDBJ databases">
        <authorList>
            <consortium name="Pathogen Informatics"/>
        </authorList>
    </citation>
    <scope>NUCLEOTIDE SEQUENCE [LARGE SCALE GENOMIC DNA]</scope>
</reference>
<accession>A0A0R3Q365</accession>
<proteinExistence type="predicted"/>
<sequence length="89" mass="10393">MCPVQWRRAPACSHVLPLISNNMVSDRWRRLNNSYNAYDLCLSSTFLAGIVNDECQPILSLFYFRILALKKTSYYLFGSFVIRSLFNYV</sequence>
<dbReference type="Proteomes" id="UP000280834">
    <property type="component" value="Unassembled WGS sequence"/>
</dbReference>
<evidence type="ECO:0000313" key="1">
    <source>
        <dbReference type="EMBL" id="VDO06736.1"/>
    </source>
</evidence>
<gene>
    <name evidence="1" type="ORF">BTMF_LOCUS97</name>
</gene>
<dbReference type="WBParaSite" id="BTMF_0000072701-mRNA-1">
    <property type="protein sequence ID" value="BTMF_0000072701-mRNA-1"/>
    <property type="gene ID" value="BTMF_0000072701"/>
</dbReference>
<name>A0A0R3Q365_9BILA</name>